<proteinExistence type="predicted"/>
<protein>
    <recommendedName>
        <fullName evidence="13">Sensor histidine kinase</fullName>
        <ecNumber evidence="13">2.7.13.3</ecNumber>
    </recommendedName>
</protein>
<evidence type="ECO:0000256" key="4">
    <source>
        <dbReference type="ARBA" id="ARBA00022553"/>
    </source>
</evidence>
<dbReference type="EMBL" id="RSFW01000014">
    <property type="protein sequence ID" value="RSD26739.1"/>
    <property type="molecule type" value="Genomic_DNA"/>
</dbReference>
<dbReference type="PANTHER" id="PTHR24421">
    <property type="entry name" value="NITRATE/NITRITE SENSOR PROTEIN NARX-RELATED"/>
    <property type="match status" value="1"/>
</dbReference>
<dbReference type="Gene3D" id="1.20.5.1930">
    <property type="match status" value="1"/>
</dbReference>
<evidence type="ECO:0000256" key="7">
    <source>
        <dbReference type="ARBA" id="ARBA00022741"/>
    </source>
</evidence>
<evidence type="ECO:0000256" key="12">
    <source>
        <dbReference type="ARBA" id="ARBA00023136"/>
    </source>
</evidence>
<evidence type="ECO:0000256" key="10">
    <source>
        <dbReference type="ARBA" id="ARBA00022989"/>
    </source>
</evidence>
<dbReference type="RefSeq" id="WP_125480398.1">
    <property type="nucleotide sequence ID" value="NZ_RSFW01000014.1"/>
</dbReference>
<dbReference type="SMART" id="SM00387">
    <property type="entry name" value="HATPase_c"/>
    <property type="match status" value="1"/>
</dbReference>
<dbReference type="Gene3D" id="3.30.565.10">
    <property type="entry name" value="Histidine kinase-like ATPase, C-terminal domain"/>
    <property type="match status" value="1"/>
</dbReference>
<dbReference type="GO" id="GO:0005524">
    <property type="term" value="F:ATP binding"/>
    <property type="evidence" value="ECO:0007669"/>
    <property type="project" value="UniProtKB-UniRule"/>
</dbReference>
<feature type="domain" description="Histidine kinase" evidence="15">
    <location>
        <begin position="148"/>
        <end position="342"/>
    </location>
</feature>
<feature type="transmembrane region" description="Helical" evidence="14">
    <location>
        <begin position="7"/>
        <end position="28"/>
    </location>
</feature>
<sequence>MTTAMRQILWGLTLGLILFIALTLSYMFAFPVARLSDLWNREMMDIPFIIFTFSISVVLGVAFGMASGTYWRRQLKAVDSWLFELEEGQQPEIDSNQSYAEVQSISNRIRKLHKQISEKAMLSQRLATEKAEEQESRIQEIISQERNRLARELHDSVSQQLFAASMLMSAINETKAPAEDDREAKQLKMVEEMIHQSQLEMRALLLHLRPVALKGKSLQEGIEELLIELRQKVTMNIKWKVEPFPLDKGVEDHLFRILQESVSNTLRHAKAEQLEVLLIKRDDKVILRVVDDGVGFNVEEAKAGSYGLQNMHERAGEIGGSMKIVSVEQKGTRLEVKVPILAVAGEKND</sequence>
<dbReference type="PANTHER" id="PTHR24421:SF37">
    <property type="entry name" value="SENSOR HISTIDINE KINASE NARS"/>
    <property type="match status" value="1"/>
</dbReference>
<comment type="catalytic activity">
    <reaction evidence="1 13">
        <text>ATP + protein L-histidine = ADP + protein N-phospho-L-histidine.</text>
        <dbReference type="EC" id="2.7.13.3"/>
    </reaction>
</comment>
<organism evidence="16 17">
    <name type="scientific">Mesobacillus subterraneus</name>
    <dbReference type="NCBI Taxonomy" id="285983"/>
    <lineage>
        <taxon>Bacteria</taxon>
        <taxon>Bacillati</taxon>
        <taxon>Bacillota</taxon>
        <taxon>Bacilli</taxon>
        <taxon>Bacillales</taxon>
        <taxon>Bacillaceae</taxon>
        <taxon>Mesobacillus</taxon>
    </lineage>
</organism>
<accession>A0A427TQR8</accession>
<dbReference type="STRING" id="285983.UB32_06100"/>
<keyword evidence="12 13" id="KW-0472">Membrane</keyword>
<dbReference type="Proteomes" id="UP000279911">
    <property type="component" value="Unassembled WGS sequence"/>
</dbReference>
<dbReference type="SUPFAM" id="SSF55874">
    <property type="entry name" value="ATPase domain of HSP90 chaperone/DNA topoisomerase II/histidine kinase"/>
    <property type="match status" value="1"/>
</dbReference>
<keyword evidence="7 13" id="KW-0547">Nucleotide-binding</keyword>
<dbReference type="Pfam" id="PF07730">
    <property type="entry name" value="HisKA_3"/>
    <property type="match status" value="1"/>
</dbReference>
<dbReference type="PIRSF" id="PIRSF037431">
    <property type="entry name" value="STHK_LiaS"/>
    <property type="match status" value="1"/>
</dbReference>
<dbReference type="InterPro" id="IPR050482">
    <property type="entry name" value="Sensor_HK_TwoCompSys"/>
</dbReference>
<evidence type="ECO:0000256" key="14">
    <source>
        <dbReference type="SAM" id="Phobius"/>
    </source>
</evidence>
<evidence type="ECO:0000256" key="9">
    <source>
        <dbReference type="ARBA" id="ARBA00022840"/>
    </source>
</evidence>
<evidence type="ECO:0000313" key="16">
    <source>
        <dbReference type="EMBL" id="RSD26739.1"/>
    </source>
</evidence>
<dbReference type="EC" id="2.7.13.3" evidence="13"/>
<evidence type="ECO:0000256" key="1">
    <source>
        <dbReference type="ARBA" id="ARBA00000085"/>
    </source>
</evidence>
<keyword evidence="10 14" id="KW-1133">Transmembrane helix</keyword>
<dbReference type="Pfam" id="PF02518">
    <property type="entry name" value="HATPase_c"/>
    <property type="match status" value="1"/>
</dbReference>
<feature type="transmembrane region" description="Helical" evidence="14">
    <location>
        <begin position="48"/>
        <end position="66"/>
    </location>
</feature>
<dbReference type="InterPro" id="IPR017202">
    <property type="entry name" value="LiaS/VraS"/>
</dbReference>
<keyword evidence="11 13" id="KW-0902">Two-component regulatory system</keyword>
<keyword evidence="5 13" id="KW-0808">Transferase</keyword>
<dbReference type="CDD" id="cd16917">
    <property type="entry name" value="HATPase_UhpB-NarQ-NarX-like"/>
    <property type="match status" value="1"/>
</dbReference>
<evidence type="ECO:0000256" key="11">
    <source>
        <dbReference type="ARBA" id="ARBA00023012"/>
    </source>
</evidence>
<dbReference type="InterPro" id="IPR003594">
    <property type="entry name" value="HATPase_dom"/>
</dbReference>
<dbReference type="InterPro" id="IPR036890">
    <property type="entry name" value="HATPase_C_sf"/>
</dbReference>
<dbReference type="GO" id="GO:0005886">
    <property type="term" value="C:plasma membrane"/>
    <property type="evidence" value="ECO:0007669"/>
    <property type="project" value="UniProtKB-SubCell"/>
</dbReference>
<dbReference type="InterPro" id="IPR011712">
    <property type="entry name" value="Sig_transdc_His_kin_sub3_dim/P"/>
</dbReference>
<evidence type="ECO:0000313" key="17">
    <source>
        <dbReference type="Proteomes" id="UP000279911"/>
    </source>
</evidence>
<keyword evidence="8 13" id="KW-0418">Kinase</keyword>
<dbReference type="PROSITE" id="PS50109">
    <property type="entry name" value="HIS_KIN"/>
    <property type="match status" value="1"/>
</dbReference>
<dbReference type="OrthoDB" id="9795828at2"/>
<evidence type="ECO:0000256" key="13">
    <source>
        <dbReference type="PIRNR" id="PIRNR037431"/>
    </source>
</evidence>
<keyword evidence="6 14" id="KW-0812">Transmembrane</keyword>
<keyword evidence="9 13" id="KW-0067">ATP-binding</keyword>
<evidence type="ECO:0000259" key="15">
    <source>
        <dbReference type="PROSITE" id="PS50109"/>
    </source>
</evidence>
<reference evidence="17" key="1">
    <citation type="submission" date="2018-12" db="EMBL/GenBank/DDBJ databases">
        <title>Bacillus chawlae sp. nov., Bacillus glennii sp. nov., and Bacillus saganii sp. nov. Isolated from the Vehicle Assembly Building at Kennedy Space Center where the Viking Spacecraft were Assembled.</title>
        <authorList>
            <person name="Seuylemezian A."/>
            <person name="Vaishampayan P."/>
        </authorList>
    </citation>
    <scope>NUCLEOTIDE SEQUENCE [LARGE SCALE GENOMIC DNA]</scope>
    <source>
        <strain evidence="17">DSM 13966</strain>
    </source>
</reference>
<evidence type="ECO:0000256" key="6">
    <source>
        <dbReference type="ARBA" id="ARBA00022692"/>
    </source>
</evidence>
<evidence type="ECO:0000256" key="5">
    <source>
        <dbReference type="ARBA" id="ARBA00022679"/>
    </source>
</evidence>
<evidence type="ECO:0000256" key="8">
    <source>
        <dbReference type="ARBA" id="ARBA00022777"/>
    </source>
</evidence>
<evidence type="ECO:0000256" key="2">
    <source>
        <dbReference type="ARBA" id="ARBA00004651"/>
    </source>
</evidence>
<dbReference type="AlphaFoldDB" id="A0A427TQR8"/>
<keyword evidence="4" id="KW-0597">Phosphoprotein</keyword>
<name>A0A427TQR8_9BACI</name>
<dbReference type="GO" id="GO:0000155">
    <property type="term" value="F:phosphorelay sensor kinase activity"/>
    <property type="evidence" value="ECO:0007669"/>
    <property type="project" value="UniProtKB-UniRule"/>
</dbReference>
<evidence type="ECO:0000256" key="3">
    <source>
        <dbReference type="ARBA" id="ARBA00022475"/>
    </source>
</evidence>
<comment type="caution">
    <text evidence="16">The sequence shown here is derived from an EMBL/GenBank/DDBJ whole genome shotgun (WGS) entry which is preliminary data.</text>
</comment>
<gene>
    <name evidence="16" type="ORF">EJA10_12800</name>
</gene>
<dbReference type="GO" id="GO:0046983">
    <property type="term" value="F:protein dimerization activity"/>
    <property type="evidence" value="ECO:0007669"/>
    <property type="project" value="InterPro"/>
</dbReference>
<comment type="subcellular location">
    <subcellularLocation>
        <location evidence="2 13">Cell membrane</location>
        <topology evidence="2 13">Multi-pass membrane protein</topology>
    </subcellularLocation>
</comment>
<keyword evidence="3 13" id="KW-1003">Cell membrane</keyword>
<dbReference type="InterPro" id="IPR005467">
    <property type="entry name" value="His_kinase_dom"/>
</dbReference>